<dbReference type="Proteomes" id="UP000030744">
    <property type="component" value="Unassembled WGS sequence"/>
</dbReference>
<organism evidence="2 3">
    <name type="scientific">Eimeria mitis</name>
    <dbReference type="NCBI Taxonomy" id="44415"/>
    <lineage>
        <taxon>Eukaryota</taxon>
        <taxon>Sar</taxon>
        <taxon>Alveolata</taxon>
        <taxon>Apicomplexa</taxon>
        <taxon>Conoidasida</taxon>
        <taxon>Coccidia</taxon>
        <taxon>Eucoccidiorida</taxon>
        <taxon>Eimeriorina</taxon>
        <taxon>Eimeriidae</taxon>
        <taxon>Eimeria</taxon>
    </lineage>
</organism>
<reference evidence="2" key="2">
    <citation type="submission" date="2013-10" db="EMBL/GenBank/DDBJ databases">
        <authorList>
            <person name="Aslett M."/>
        </authorList>
    </citation>
    <scope>NUCLEOTIDE SEQUENCE [LARGE SCALE GENOMIC DNA]</scope>
    <source>
        <strain evidence="2">Houghton</strain>
    </source>
</reference>
<proteinExistence type="predicted"/>
<dbReference type="Gene3D" id="3.10.10.10">
    <property type="entry name" value="HIV Type 1 Reverse Transcriptase, subunit A, domain 1"/>
    <property type="match status" value="1"/>
</dbReference>
<dbReference type="SUPFAM" id="SSF56672">
    <property type="entry name" value="DNA/RNA polymerases"/>
    <property type="match status" value="1"/>
</dbReference>
<dbReference type="InterPro" id="IPR053134">
    <property type="entry name" value="RNA-dir_DNA_polymerase"/>
</dbReference>
<evidence type="ECO:0000259" key="1">
    <source>
        <dbReference type="Pfam" id="PF00078"/>
    </source>
</evidence>
<dbReference type="AlphaFoldDB" id="U6JWX7"/>
<dbReference type="OrthoDB" id="1723377at2759"/>
<sequence>MHRIELVPSSASSVVPRYRRPPHMEEEIERQADELLKKGKVQLSTSAFGHNPVLAKKKEGSWRVCVDFKPLNKITVKQKFPMPRVDEILHRLQRSAVYSPFDFAEAFLQIPIHPEDRHKTAFHTRTRKLQYTS</sequence>
<keyword evidence="3" id="KW-1185">Reference proteome</keyword>
<dbReference type="RefSeq" id="XP_013352539.1">
    <property type="nucleotide sequence ID" value="XM_013497085.1"/>
</dbReference>
<dbReference type="Gene3D" id="3.30.70.270">
    <property type="match status" value="1"/>
</dbReference>
<evidence type="ECO:0000313" key="3">
    <source>
        <dbReference type="Proteomes" id="UP000030744"/>
    </source>
</evidence>
<evidence type="ECO:0000313" key="2">
    <source>
        <dbReference type="EMBL" id="CDJ29970.1"/>
    </source>
</evidence>
<dbReference type="Pfam" id="PF00078">
    <property type="entry name" value="RVT_1"/>
    <property type="match status" value="1"/>
</dbReference>
<dbReference type="VEuPathDB" id="ToxoDB:EMH_0054140"/>
<dbReference type="InterPro" id="IPR043502">
    <property type="entry name" value="DNA/RNA_pol_sf"/>
</dbReference>
<dbReference type="GeneID" id="25380079"/>
<dbReference type="PANTHER" id="PTHR24559">
    <property type="entry name" value="TRANSPOSON TY3-I GAG-POL POLYPROTEIN"/>
    <property type="match status" value="1"/>
</dbReference>
<accession>U6JWX7</accession>
<feature type="domain" description="Reverse transcriptase" evidence="1">
    <location>
        <begin position="56"/>
        <end position="127"/>
    </location>
</feature>
<dbReference type="EMBL" id="HG682221">
    <property type="protein sequence ID" value="CDJ29970.1"/>
    <property type="molecule type" value="Genomic_DNA"/>
</dbReference>
<name>U6JWX7_9EIME</name>
<dbReference type="InterPro" id="IPR000477">
    <property type="entry name" value="RT_dom"/>
</dbReference>
<dbReference type="PANTHER" id="PTHR24559:SF444">
    <property type="entry name" value="REVERSE TRANSCRIPTASE DOMAIN-CONTAINING PROTEIN"/>
    <property type="match status" value="1"/>
</dbReference>
<dbReference type="CDD" id="cd01647">
    <property type="entry name" value="RT_LTR"/>
    <property type="match status" value="1"/>
</dbReference>
<dbReference type="InterPro" id="IPR043128">
    <property type="entry name" value="Rev_trsase/Diguanyl_cyclase"/>
</dbReference>
<reference evidence="2" key="1">
    <citation type="submission" date="2013-10" db="EMBL/GenBank/DDBJ databases">
        <title>Genomic analysis of the causative agents of coccidiosis in chickens.</title>
        <authorList>
            <person name="Reid A.J."/>
            <person name="Blake D."/>
            <person name="Billington K."/>
            <person name="Browne H."/>
            <person name="Dunn M."/>
            <person name="Hung S."/>
            <person name="Kawahara F."/>
            <person name="Miranda-Saavedra D."/>
            <person name="Mourier T."/>
            <person name="Nagra H."/>
            <person name="Otto T.D."/>
            <person name="Rawlings N."/>
            <person name="Sanchez A."/>
            <person name="Sanders M."/>
            <person name="Subramaniam C."/>
            <person name="Tay Y."/>
            <person name="Dear P."/>
            <person name="Doerig C."/>
            <person name="Gruber A."/>
            <person name="Parkinson J."/>
            <person name="Shirley M."/>
            <person name="Wan K.L."/>
            <person name="Berriman M."/>
            <person name="Tomley F."/>
            <person name="Pain A."/>
        </authorList>
    </citation>
    <scope>NUCLEOTIDE SEQUENCE [LARGE SCALE GENOMIC DNA]</scope>
    <source>
        <strain evidence="2">Houghton</strain>
    </source>
</reference>
<gene>
    <name evidence="2" type="ORF">EMH_0054140</name>
</gene>
<protein>
    <recommendedName>
        <fullName evidence="1">Reverse transcriptase domain-containing protein</fullName>
    </recommendedName>
</protein>